<comment type="caution">
    <text evidence="1">The sequence shown here is derived from an EMBL/GenBank/DDBJ whole genome shotgun (WGS) entry which is preliminary data.</text>
</comment>
<protein>
    <submittedName>
        <fullName evidence="1">Uncharacterized protein</fullName>
    </submittedName>
</protein>
<proteinExistence type="predicted"/>
<evidence type="ECO:0000313" key="1">
    <source>
        <dbReference type="EMBL" id="CAJ2633169.1"/>
    </source>
</evidence>
<evidence type="ECO:0000313" key="2">
    <source>
        <dbReference type="Proteomes" id="UP001177021"/>
    </source>
</evidence>
<gene>
    <name evidence="1" type="ORF">MILVUS5_LOCUS4314</name>
</gene>
<dbReference type="Proteomes" id="UP001177021">
    <property type="component" value="Unassembled WGS sequence"/>
</dbReference>
<dbReference type="EMBL" id="CASHSV030000001">
    <property type="protein sequence ID" value="CAJ2633169.1"/>
    <property type="molecule type" value="Genomic_DNA"/>
</dbReference>
<accession>A0ACB0ILT6</accession>
<name>A0ACB0ILT6_TRIPR</name>
<reference evidence="1" key="1">
    <citation type="submission" date="2023-10" db="EMBL/GenBank/DDBJ databases">
        <authorList>
            <person name="Rodriguez Cubillos JULIANA M."/>
            <person name="De Vega J."/>
        </authorList>
    </citation>
    <scope>NUCLEOTIDE SEQUENCE</scope>
</reference>
<sequence length="1343" mass="147724">MATAVPAQTSDGDERLIWDVILRQTDLTLKTNTDPNVWAVEITSTLRSSAVTLPSVDLAHRLVSHLFWNNHSPTAWKLLHTAASLDIIPPLLLLALLSTRVVPRREHHPIAYRLYMELVKQNVFKLESHIYYSNYEMIMESIDNVLQLSQVYNQKVCEPGVVLVELVFSILWQLLEASLDDEGLLDHVPENKPRWLIRSHYMDVDEPDCINEMKTKQKEGLQRENTTMAIEIIVELLQNKMTSRLLSLVHRNMPSYWGSFNHQMQLLASKSSILRNLKHINADTLVSLMENIHGVVSHECNPKSKRQSNVVIPAGSQISFAGQSYESSWSSLWLPIDLILEDALDGGHVAAFSAIEIITGLVKILHAINGTMWHNTFLGLWIAALRLVQRERDSNEGPVPRCDTCMCMLLSITTHVVANIIEEEESELIEEAECGPTNQGKNKQVLGKRRGELITSLQLLGDFQFLLTPPQAVLKEANQAAAKAIVLVSGNPVSSGNSESLSMDELPMNCSGNLRHLIVEACIARNLLDTSTYFWPGYVNACSNQIPSSISSHVDGWSSLMKGSQLTPGLVDVLVATPASSLAEIEKIYEIAIDGSDEEKLSAATILCGASLVRGWNVQEHTILFITKLLSPICLPNHTGTDNHLISQAPFLNVLLVGISPVDCVHIFSLHGLVPLLAAGLMQICEVFGSCDPDVSWTVATTGEKISHREVFSNAFTLLLRFWRFDHLPSEQVRVNAATPPLGSLFSPEYLLLVRNYKVASFGKSAKDSLKLKRLPKIIPFPKEPVFMDSFPKLNFWYRQHQQCIASIHSGLVPGGPVHQIVDALLCMMFRKVNDGSEPSTPTTLGSRSSSGSGSALDDALMKLKVPAWDILEAIPFVLDASLNACAYGRVSTRELATGLKDLADFIPASLVAIASYFSAEVTRGIWKPAFMNGTDWPSPAANLSLVEQQIKKILAATGVDVPSLAVDGDSPATLPLPLAAFVSLSITYKLEKGKERFLVLIGPALSAVASGCPWPCMPILTSLWIQKVKRWSDYFLLSASGTVFHHNKDAVVQLLKSCFTSTLGVGSTCMSNNGGVGALLGHGLASQVAGGISPVAPGILYLRAYRSIGDIMFLNKEIMSILMLSVRDITSSELHKGNARKQLKKFKYGMKCGEVSFVRYMARVKHAALLGASLVWISGGQKLVQSLIRDTVPSWFLSADMFEQDGGESGALVAMLSGYALAFFVMLSVAFAWGIDHCSVSPNQRAEVIWQHLEFHTSTLERNTSLRCHHATWRAYVSGFVSLLLSCTPMWVREVDAELLKRLSKGLRQLNEDELALQLLEIGGIGVMGAAAETIVKFEHML</sequence>
<keyword evidence="2" id="KW-1185">Reference proteome</keyword>
<organism evidence="1 2">
    <name type="scientific">Trifolium pratense</name>
    <name type="common">Red clover</name>
    <dbReference type="NCBI Taxonomy" id="57577"/>
    <lineage>
        <taxon>Eukaryota</taxon>
        <taxon>Viridiplantae</taxon>
        <taxon>Streptophyta</taxon>
        <taxon>Embryophyta</taxon>
        <taxon>Tracheophyta</taxon>
        <taxon>Spermatophyta</taxon>
        <taxon>Magnoliopsida</taxon>
        <taxon>eudicotyledons</taxon>
        <taxon>Gunneridae</taxon>
        <taxon>Pentapetalae</taxon>
        <taxon>rosids</taxon>
        <taxon>fabids</taxon>
        <taxon>Fabales</taxon>
        <taxon>Fabaceae</taxon>
        <taxon>Papilionoideae</taxon>
        <taxon>50 kb inversion clade</taxon>
        <taxon>NPAAA clade</taxon>
        <taxon>Hologalegina</taxon>
        <taxon>IRL clade</taxon>
        <taxon>Trifolieae</taxon>
        <taxon>Trifolium</taxon>
    </lineage>
</organism>